<dbReference type="Pfam" id="PF04082">
    <property type="entry name" value="Fungal_trans"/>
    <property type="match status" value="1"/>
</dbReference>
<evidence type="ECO:0000313" key="10">
    <source>
        <dbReference type="EMBL" id="RDW72666.1"/>
    </source>
</evidence>
<dbReference type="PROSITE" id="PS50048">
    <property type="entry name" value="ZN2_CY6_FUNGAL_2"/>
    <property type="match status" value="1"/>
</dbReference>
<dbReference type="GO" id="GO:0000981">
    <property type="term" value="F:DNA-binding transcription factor activity, RNA polymerase II-specific"/>
    <property type="evidence" value="ECO:0007669"/>
    <property type="project" value="InterPro"/>
</dbReference>
<dbReference type="STRING" id="1810919.A0A3D8RFC7"/>
<dbReference type="InterPro" id="IPR007219">
    <property type="entry name" value="XnlR_reg_dom"/>
</dbReference>
<evidence type="ECO:0000256" key="5">
    <source>
        <dbReference type="ARBA" id="ARBA00023125"/>
    </source>
</evidence>
<gene>
    <name evidence="10" type="ORF">DSM5745_07838</name>
</gene>
<feature type="domain" description="Zn(2)-C6 fungal-type" evidence="9">
    <location>
        <begin position="7"/>
        <end position="39"/>
    </location>
</feature>
<dbReference type="EMBL" id="PVWQ01000009">
    <property type="protein sequence ID" value="RDW72666.1"/>
    <property type="molecule type" value="Genomic_DNA"/>
</dbReference>
<protein>
    <recommendedName>
        <fullName evidence="9">Zn(2)-C6 fungal-type domain-containing protein</fullName>
    </recommendedName>
</protein>
<feature type="compositionally biased region" description="Polar residues" evidence="8">
    <location>
        <begin position="64"/>
        <end position="73"/>
    </location>
</feature>
<accession>A0A3D8RFC7</accession>
<proteinExistence type="predicted"/>
<comment type="caution">
    <text evidence="10">The sequence shown here is derived from an EMBL/GenBank/DDBJ whole genome shotgun (WGS) entry which is preliminary data.</text>
</comment>
<dbReference type="GO" id="GO:0005634">
    <property type="term" value="C:nucleus"/>
    <property type="evidence" value="ECO:0007669"/>
    <property type="project" value="UniProtKB-SubCell"/>
</dbReference>
<evidence type="ECO:0000256" key="2">
    <source>
        <dbReference type="ARBA" id="ARBA00022723"/>
    </source>
</evidence>
<dbReference type="InterPro" id="IPR001138">
    <property type="entry name" value="Zn2Cys6_DnaBD"/>
</dbReference>
<dbReference type="PROSITE" id="PS00463">
    <property type="entry name" value="ZN2_CY6_FUNGAL_1"/>
    <property type="match status" value="1"/>
</dbReference>
<feature type="compositionally biased region" description="Low complexity" evidence="8">
    <location>
        <begin position="128"/>
        <end position="142"/>
    </location>
</feature>
<dbReference type="RefSeq" id="XP_026601886.1">
    <property type="nucleotide sequence ID" value="XM_026749854.1"/>
</dbReference>
<dbReference type="GO" id="GO:0008270">
    <property type="term" value="F:zinc ion binding"/>
    <property type="evidence" value="ECO:0007669"/>
    <property type="project" value="InterPro"/>
</dbReference>
<evidence type="ECO:0000256" key="8">
    <source>
        <dbReference type="SAM" id="MobiDB-lite"/>
    </source>
</evidence>
<dbReference type="SMART" id="SM00906">
    <property type="entry name" value="Fungal_trans"/>
    <property type="match status" value="1"/>
</dbReference>
<keyword evidence="3" id="KW-0862">Zinc</keyword>
<dbReference type="CDD" id="cd00067">
    <property type="entry name" value="GAL4"/>
    <property type="match status" value="1"/>
</dbReference>
<keyword evidence="6" id="KW-0804">Transcription</keyword>
<dbReference type="SUPFAM" id="SSF57701">
    <property type="entry name" value="Zn2/Cys6 DNA-binding domain"/>
    <property type="match status" value="1"/>
</dbReference>
<keyword evidence="5" id="KW-0238">DNA-binding</keyword>
<dbReference type="GO" id="GO:0006351">
    <property type="term" value="P:DNA-templated transcription"/>
    <property type="evidence" value="ECO:0007669"/>
    <property type="project" value="InterPro"/>
</dbReference>
<dbReference type="InterPro" id="IPR036864">
    <property type="entry name" value="Zn2-C6_fun-type_DNA-bd_sf"/>
</dbReference>
<evidence type="ECO:0000256" key="3">
    <source>
        <dbReference type="ARBA" id="ARBA00022833"/>
    </source>
</evidence>
<dbReference type="PANTHER" id="PTHR31845:SF19">
    <property type="entry name" value="TRANSCRIPTION FACTOR DOMAIN-CONTAINING PROTEIN"/>
    <property type="match status" value="1"/>
</dbReference>
<evidence type="ECO:0000313" key="11">
    <source>
        <dbReference type="Proteomes" id="UP000256690"/>
    </source>
</evidence>
<organism evidence="10 11">
    <name type="scientific">Aspergillus mulundensis</name>
    <dbReference type="NCBI Taxonomy" id="1810919"/>
    <lineage>
        <taxon>Eukaryota</taxon>
        <taxon>Fungi</taxon>
        <taxon>Dikarya</taxon>
        <taxon>Ascomycota</taxon>
        <taxon>Pezizomycotina</taxon>
        <taxon>Eurotiomycetes</taxon>
        <taxon>Eurotiomycetidae</taxon>
        <taxon>Eurotiales</taxon>
        <taxon>Aspergillaceae</taxon>
        <taxon>Aspergillus</taxon>
        <taxon>Aspergillus subgen. Nidulantes</taxon>
    </lineage>
</organism>
<reference evidence="10 11" key="1">
    <citation type="journal article" date="2018" name="IMA Fungus">
        <title>IMA Genome-F 9: Draft genome sequence of Annulohypoxylon stygium, Aspergillus mulundensis, Berkeleyomyces basicola (syn. Thielaviopsis basicola), Ceratocystis smalleyi, two Cercospora beticola strains, Coleophoma cylindrospora, Fusarium fracticaudum, Phialophora cf. hyalina, and Morchella septimelata.</title>
        <authorList>
            <person name="Wingfield B.D."/>
            <person name="Bills G.F."/>
            <person name="Dong Y."/>
            <person name="Huang W."/>
            <person name="Nel W.J."/>
            <person name="Swalarsk-Parry B.S."/>
            <person name="Vaghefi N."/>
            <person name="Wilken P.M."/>
            <person name="An Z."/>
            <person name="de Beer Z.W."/>
            <person name="De Vos L."/>
            <person name="Chen L."/>
            <person name="Duong T.A."/>
            <person name="Gao Y."/>
            <person name="Hammerbacher A."/>
            <person name="Kikkert J.R."/>
            <person name="Li Y."/>
            <person name="Li H."/>
            <person name="Li K."/>
            <person name="Li Q."/>
            <person name="Liu X."/>
            <person name="Ma X."/>
            <person name="Naidoo K."/>
            <person name="Pethybridge S.J."/>
            <person name="Sun J."/>
            <person name="Steenkamp E.T."/>
            <person name="van der Nest M.A."/>
            <person name="van Wyk S."/>
            <person name="Wingfield M.J."/>
            <person name="Xiong C."/>
            <person name="Yue Q."/>
            <person name="Zhang X."/>
        </authorList>
    </citation>
    <scope>NUCLEOTIDE SEQUENCE [LARGE SCALE GENOMIC DNA]</scope>
    <source>
        <strain evidence="10 11">DSM 5745</strain>
    </source>
</reference>
<evidence type="ECO:0000256" key="1">
    <source>
        <dbReference type="ARBA" id="ARBA00004123"/>
    </source>
</evidence>
<name>A0A3D8RFC7_9EURO</name>
<dbReference type="PANTHER" id="PTHR31845">
    <property type="entry name" value="FINGER DOMAIN PROTEIN, PUTATIVE-RELATED"/>
    <property type="match status" value="1"/>
</dbReference>
<dbReference type="GO" id="GO:0000976">
    <property type="term" value="F:transcription cis-regulatory region binding"/>
    <property type="evidence" value="ECO:0007669"/>
    <property type="project" value="TreeGrafter"/>
</dbReference>
<dbReference type="AlphaFoldDB" id="A0A3D8RFC7"/>
<evidence type="ECO:0000256" key="4">
    <source>
        <dbReference type="ARBA" id="ARBA00023015"/>
    </source>
</evidence>
<sequence length="695" mass="77747">MPPSINACLSCRKVKMKCVTSTESERCDRCLRKALTCVFREHCRGRRPGMRLARKQRRPEHGASTVQEVQPSPTDFWAESDGFQPHGLLSHQAMQGKFSLQNILSVDHGPGTSPDTQAAGLDGEQPSDEQSQPQPQPPAVSQEDPIALGLINMHVATHLHEYFMGKINPYISQLDPLLHTFRYLQKVPFLLTAALAVAAKAFESALYPPLHEHAENLFVECVRRGDKSAEIVQAILLLTYWKEPNDTRAWMSVGLAIRMAFDMGWHKLAPSASRKSGLSELQKRAARNIERTFLVLFVYDRSLSLQTGKPWMIERNELIDAAESWWRDDEGLANSNDQLLSAFTALRLITADTFDLLSPAKTAPHRVDRLLGVIDQRIQAWQKRWLEIISSNSSALSSHGGLNRKHACHKFLVTFYGSHLRLQLFSVPLQETRIRNADGTFDLKPFWLSYQSALDMMQLVTESSGLLYLAQDSVHVMTAYAAIFLIKLPSLKLLLSSPHPIRQEIEPVTTKAIRDAAGTFAGLSAPPTSSCAFQARFLEKILFEYGRTQHSPRPLVESHSAPQLGEQSLQETMNRRNSIPIPHHNDLDRTRPGLVNRSEAVHQFGISAQPGRVSGQSSMLSAGPGLYQTYGHTLTHATNTRSQLECDQSSMHPNLSPPAPFDPESEGLGFLFDEEKWDDMFASAGFSIQEGVFFR</sequence>
<dbReference type="GeneID" id="38118208"/>
<evidence type="ECO:0000256" key="6">
    <source>
        <dbReference type="ARBA" id="ARBA00023163"/>
    </source>
</evidence>
<keyword evidence="11" id="KW-1185">Reference proteome</keyword>
<dbReference type="CDD" id="cd12148">
    <property type="entry name" value="fungal_TF_MHR"/>
    <property type="match status" value="1"/>
</dbReference>
<keyword evidence="2" id="KW-0479">Metal-binding</keyword>
<dbReference type="InterPro" id="IPR051089">
    <property type="entry name" value="prtT"/>
</dbReference>
<feature type="region of interest" description="Disordered" evidence="8">
    <location>
        <begin position="50"/>
        <end position="82"/>
    </location>
</feature>
<dbReference type="Gene3D" id="4.10.240.10">
    <property type="entry name" value="Zn(2)-C6 fungal-type DNA-binding domain"/>
    <property type="match status" value="1"/>
</dbReference>
<dbReference type="Proteomes" id="UP000256690">
    <property type="component" value="Unassembled WGS sequence"/>
</dbReference>
<feature type="region of interest" description="Disordered" evidence="8">
    <location>
        <begin position="104"/>
        <end position="142"/>
    </location>
</feature>
<comment type="subcellular location">
    <subcellularLocation>
        <location evidence="1">Nucleus</location>
    </subcellularLocation>
</comment>
<keyword evidence="7" id="KW-0539">Nucleus</keyword>
<evidence type="ECO:0000259" key="9">
    <source>
        <dbReference type="PROSITE" id="PS50048"/>
    </source>
</evidence>
<evidence type="ECO:0000256" key="7">
    <source>
        <dbReference type="ARBA" id="ARBA00023242"/>
    </source>
</evidence>
<dbReference type="OrthoDB" id="3163292at2759"/>
<keyword evidence="4" id="KW-0805">Transcription regulation</keyword>